<reference evidence="3" key="2">
    <citation type="submission" date="2016-04" db="EMBL/GenBank/DDBJ databases">
        <title>First Complete Genome Sequence of a Subdivision 6 Acidobacterium.</title>
        <authorList>
            <person name="Huang S."/>
            <person name="Vieira S."/>
            <person name="Bunk B."/>
            <person name="Riedel T."/>
            <person name="Sproeer C."/>
            <person name="Overmann J."/>
        </authorList>
    </citation>
    <scope>NUCLEOTIDE SEQUENCE [LARGE SCALE GENOMIC DNA]</scope>
    <source>
        <strain evidence="3">DSM 100886 HEG_-6_39</strain>
    </source>
</reference>
<dbReference type="PANTHER" id="PTHR38659:SF2">
    <property type="entry name" value="HDIG DOMAIN PROTEIN"/>
    <property type="match status" value="1"/>
</dbReference>
<dbReference type="AlphaFoldDB" id="A0A143PS92"/>
<dbReference type="InterPro" id="IPR006675">
    <property type="entry name" value="HDIG_dom"/>
</dbReference>
<dbReference type="PATRIC" id="fig|1813736.3.peg.5003"/>
<dbReference type="InterPro" id="IPR006674">
    <property type="entry name" value="HD_domain"/>
</dbReference>
<dbReference type="NCBIfam" id="TIGR00277">
    <property type="entry name" value="HDIG"/>
    <property type="match status" value="1"/>
</dbReference>
<sequence length="191" mass="21162">MSWTPDRKAALALLHEYTKSESLRRHAYAVDAAVRGYARRMGGDEAVWSVTALLHDFDYERWPSLEEHPYRGVEILAQHGYPEIVTRAILSHANYSGVSRDSPLEKVLYACDEMSGFVTAAALVRPSKSVMDLEAASVKKKIKDKGFARAVSREDLIQGAEGLGLPLETHIGNVIESLREEADLLGLRGEP</sequence>
<dbReference type="Proteomes" id="UP000076079">
    <property type="component" value="Chromosome"/>
</dbReference>
<keyword evidence="3" id="KW-1185">Reference proteome</keyword>
<gene>
    <name evidence="2" type="ORF">LuPra_04745</name>
</gene>
<evidence type="ECO:0000313" key="2">
    <source>
        <dbReference type="EMBL" id="AMY11495.1"/>
    </source>
</evidence>
<dbReference type="STRING" id="1855912.LuPra_04745"/>
<evidence type="ECO:0000313" key="3">
    <source>
        <dbReference type="Proteomes" id="UP000076079"/>
    </source>
</evidence>
<proteinExistence type="predicted"/>
<name>A0A143PS92_LUTPR</name>
<protein>
    <submittedName>
        <fullName evidence="2">Putative domain HDIG</fullName>
    </submittedName>
</protein>
<dbReference type="Pfam" id="PF01966">
    <property type="entry name" value="HD"/>
    <property type="match status" value="1"/>
</dbReference>
<dbReference type="PANTHER" id="PTHR38659">
    <property type="entry name" value="METAL-DEPENDENT PHOSPHOHYDROLASE"/>
    <property type="match status" value="1"/>
</dbReference>
<dbReference type="OrthoDB" id="9801160at2"/>
<accession>A0A143PS92</accession>
<dbReference type="RefSeq" id="WP_110173036.1">
    <property type="nucleotide sequence ID" value="NZ_CP015136.1"/>
</dbReference>
<reference evidence="2 3" key="1">
    <citation type="journal article" date="2016" name="Genome Announc.">
        <title>First Complete Genome Sequence of a Subdivision 6 Acidobacterium Strain.</title>
        <authorList>
            <person name="Huang S."/>
            <person name="Vieira S."/>
            <person name="Bunk B."/>
            <person name="Riedel T."/>
            <person name="Sproer C."/>
            <person name="Overmann J."/>
        </authorList>
    </citation>
    <scope>NUCLEOTIDE SEQUENCE [LARGE SCALE GENOMIC DNA]</scope>
    <source>
        <strain evidence="3">DSM 100886 HEG_-6_39</strain>
    </source>
</reference>
<dbReference type="EMBL" id="CP015136">
    <property type="protein sequence ID" value="AMY11495.1"/>
    <property type="molecule type" value="Genomic_DNA"/>
</dbReference>
<evidence type="ECO:0000259" key="1">
    <source>
        <dbReference type="Pfam" id="PF01966"/>
    </source>
</evidence>
<feature type="domain" description="HD" evidence="1">
    <location>
        <begin position="25"/>
        <end position="113"/>
    </location>
</feature>
<dbReference type="SUPFAM" id="SSF109604">
    <property type="entry name" value="HD-domain/PDEase-like"/>
    <property type="match status" value="1"/>
</dbReference>
<dbReference type="KEGG" id="abac:LuPra_04745"/>
<organism evidence="2 3">
    <name type="scientific">Luteitalea pratensis</name>
    <dbReference type="NCBI Taxonomy" id="1855912"/>
    <lineage>
        <taxon>Bacteria</taxon>
        <taxon>Pseudomonadati</taxon>
        <taxon>Acidobacteriota</taxon>
        <taxon>Vicinamibacteria</taxon>
        <taxon>Vicinamibacterales</taxon>
        <taxon>Vicinamibacteraceae</taxon>
        <taxon>Luteitalea</taxon>
    </lineage>
</organism>
<dbReference type="Gene3D" id="1.10.3210.10">
    <property type="entry name" value="Hypothetical protein af1432"/>
    <property type="match status" value="1"/>
</dbReference>